<dbReference type="EMBL" id="SNXE01000001">
    <property type="protein sequence ID" value="TDP13122.1"/>
    <property type="molecule type" value="Genomic_DNA"/>
</dbReference>
<feature type="signal peptide" evidence="1">
    <location>
        <begin position="1"/>
        <end position="30"/>
    </location>
</feature>
<gene>
    <name evidence="2" type="ORF">DFR39_101596</name>
</gene>
<dbReference type="Proteomes" id="UP000295357">
    <property type="component" value="Unassembled WGS sequence"/>
</dbReference>
<evidence type="ECO:0000256" key="1">
    <source>
        <dbReference type="SAM" id="SignalP"/>
    </source>
</evidence>
<comment type="caution">
    <text evidence="2">The sequence shown here is derived from an EMBL/GenBank/DDBJ whole genome shotgun (WGS) entry which is preliminary data.</text>
</comment>
<sequence length="313" mass="33764">MRILLAVARGLSAAFVLPCLLLLASPGAQAFGDGWRRCASEGSVCQISGSALVRYGVPGNWTTRSVRGDVMCNNDTFGDPAPGSPKQCEVAGRHGGGNQNDDDYVFCATEGQICRFRGSADVRFGQGDRFSTRRAYGSVRCDVTAFGDPAFGVTKHCEVPRRALLDNGSGGSGGSWGQDDGWRYCAAEGQTCKVRGRATVRFGDGQRFAKRDVRGEVACTTDVFGDPSFGVIKHCEVQTSGWGGGWGGEGGSQRWQACADEGGYCRFSGRAQVRYGTDGRYQYRDAWDGVRCNNDAFGGDPYPNRRKRCEVMR</sequence>
<keyword evidence="3" id="KW-1185">Reference proteome</keyword>
<protein>
    <recommendedName>
        <fullName evidence="4">CVNH domain-containing protein</fullName>
    </recommendedName>
</protein>
<evidence type="ECO:0008006" key="4">
    <source>
        <dbReference type="Google" id="ProtNLM"/>
    </source>
</evidence>
<evidence type="ECO:0000313" key="3">
    <source>
        <dbReference type="Proteomes" id="UP000295357"/>
    </source>
</evidence>
<keyword evidence="1" id="KW-0732">Signal</keyword>
<proteinExistence type="predicted"/>
<dbReference type="RefSeq" id="WP_133602031.1">
    <property type="nucleotide sequence ID" value="NZ_JAUFPJ010000001.1"/>
</dbReference>
<organism evidence="2 3">
    <name type="scientific">Roseateles asaccharophilus</name>
    <dbReference type="NCBI Taxonomy" id="582607"/>
    <lineage>
        <taxon>Bacteria</taxon>
        <taxon>Pseudomonadati</taxon>
        <taxon>Pseudomonadota</taxon>
        <taxon>Betaproteobacteria</taxon>
        <taxon>Burkholderiales</taxon>
        <taxon>Sphaerotilaceae</taxon>
        <taxon>Roseateles</taxon>
    </lineage>
</organism>
<accession>A0A4R6NAY1</accession>
<evidence type="ECO:0000313" key="2">
    <source>
        <dbReference type="EMBL" id="TDP13122.1"/>
    </source>
</evidence>
<feature type="chain" id="PRO_5020232581" description="CVNH domain-containing protein" evidence="1">
    <location>
        <begin position="31"/>
        <end position="313"/>
    </location>
</feature>
<dbReference type="AlphaFoldDB" id="A0A4R6NAY1"/>
<name>A0A4R6NAY1_9BURK</name>
<reference evidence="2 3" key="1">
    <citation type="submission" date="2019-03" db="EMBL/GenBank/DDBJ databases">
        <title>Genomic Encyclopedia of Type Strains, Phase IV (KMG-IV): sequencing the most valuable type-strain genomes for metagenomic binning, comparative biology and taxonomic classification.</title>
        <authorList>
            <person name="Goeker M."/>
        </authorList>
    </citation>
    <scope>NUCLEOTIDE SEQUENCE [LARGE SCALE GENOMIC DNA]</scope>
    <source>
        <strain evidence="2 3">DSM 25082</strain>
    </source>
</reference>
<dbReference type="OrthoDB" id="8905641at2"/>